<name>A0A5B1CC33_9BACT</name>
<reference evidence="1 2" key="1">
    <citation type="submission" date="2019-08" db="EMBL/GenBank/DDBJ databases">
        <title>Deep-cultivation of Planctomycetes and their phenomic and genomic characterization uncovers novel biology.</title>
        <authorList>
            <person name="Wiegand S."/>
            <person name="Jogler M."/>
            <person name="Boedeker C."/>
            <person name="Pinto D."/>
            <person name="Vollmers J."/>
            <person name="Rivas-Marin E."/>
            <person name="Kohn T."/>
            <person name="Peeters S.H."/>
            <person name="Heuer A."/>
            <person name="Rast P."/>
            <person name="Oberbeckmann S."/>
            <person name="Bunk B."/>
            <person name="Jeske O."/>
            <person name="Meyerdierks A."/>
            <person name="Storesund J.E."/>
            <person name="Kallscheuer N."/>
            <person name="Luecker S."/>
            <person name="Lage O.M."/>
            <person name="Pohl T."/>
            <person name="Merkel B.J."/>
            <person name="Hornburger P."/>
            <person name="Mueller R.-W."/>
            <person name="Bruemmer F."/>
            <person name="Labrenz M."/>
            <person name="Spormann A.M."/>
            <person name="Op Den Camp H."/>
            <person name="Overmann J."/>
            <person name="Amann R."/>
            <person name="Jetten M.S.M."/>
            <person name="Mascher T."/>
            <person name="Medema M.H."/>
            <person name="Devos D.P."/>
            <person name="Kaster A.-K."/>
            <person name="Ovreas L."/>
            <person name="Rohde M."/>
            <person name="Galperin M.Y."/>
            <person name="Jogler C."/>
        </authorList>
    </citation>
    <scope>NUCLEOTIDE SEQUENCE [LARGE SCALE GENOMIC DNA]</scope>
    <source>
        <strain evidence="1 2">LF1</strain>
    </source>
</reference>
<protein>
    <submittedName>
        <fullName evidence="1">Uncharacterized protein</fullName>
    </submittedName>
</protein>
<dbReference type="AlphaFoldDB" id="A0A5B1CC33"/>
<proteinExistence type="predicted"/>
<sequence length="45" mass="5391">MQYLKANLCWVRKHGERESERTDEKQQSGNGETQAFVLRFKFASW</sequence>
<dbReference type="Proteomes" id="UP000322699">
    <property type="component" value="Unassembled WGS sequence"/>
</dbReference>
<accession>A0A5B1CC33</accession>
<dbReference type="EMBL" id="VRLW01000003">
    <property type="protein sequence ID" value="KAA1257219.1"/>
    <property type="molecule type" value="Genomic_DNA"/>
</dbReference>
<evidence type="ECO:0000313" key="2">
    <source>
        <dbReference type="Proteomes" id="UP000322699"/>
    </source>
</evidence>
<dbReference type="RefSeq" id="WP_157594029.1">
    <property type="nucleotide sequence ID" value="NZ_LWSK01000161.1"/>
</dbReference>
<keyword evidence="2" id="KW-1185">Reference proteome</keyword>
<gene>
    <name evidence="1" type="ORF">LF1_53680</name>
</gene>
<comment type="caution">
    <text evidence="1">The sequence shown here is derived from an EMBL/GenBank/DDBJ whole genome shotgun (WGS) entry which is preliminary data.</text>
</comment>
<evidence type="ECO:0000313" key="1">
    <source>
        <dbReference type="EMBL" id="KAA1257219.1"/>
    </source>
</evidence>
<organism evidence="1 2">
    <name type="scientific">Rubripirellula obstinata</name>
    <dbReference type="NCBI Taxonomy" id="406547"/>
    <lineage>
        <taxon>Bacteria</taxon>
        <taxon>Pseudomonadati</taxon>
        <taxon>Planctomycetota</taxon>
        <taxon>Planctomycetia</taxon>
        <taxon>Pirellulales</taxon>
        <taxon>Pirellulaceae</taxon>
        <taxon>Rubripirellula</taxon>
    </lineage>
</organism>